<dbReference type="EMBL" id="JBHUDG010000002">
    <property type="protein sequence ID" value="MFD1628607.1"/>
    <property type="molecule type" value="Genomic_DNA"/>
</dbReference>
<comment type="caution">
    <text evidence="1">The sequence shown here is derived from an EMBL/GenBank/DDBJ whole genome shotgun (WGS) entry which is preliminary data.</text>
</comment>
<protein>
    <recommendedName>
        <fullName evidence="3">Glycosyl transferase</fullName>
    </recommendedName>
</protein>
<dbReference type="Gene3D" id="3.90.550.10">
    <property type="entry name" value="Spore Coat Polysaccharide Biosynthesis Protein SpsA, Chain A"/>
    <property type="match status" value="1"/>
</dbReference>
<evidence type="ECO:0000313" key="1">
    <source>
        <dbReference type="EMBL" id="MFD1628607.1"/>
    </source>
</evidence>
<dbReference type="RefSeq" id="WP_379660991.1">
    <property type="nucleotide sequence ID" value="NZ_JBHUDG010000002.1"/>
</dbReference>
<sequence>MMMKASYDLPKIPSFSNGLPVYFLTGKKFIYQTLFCAYSLVKHSKEIFQFILVDDGSFDDKDIVHLQIKMPHAKLVLKEEIAQNLQKILPVKKFPFLHHKRKVYPHIKKLTDIHTLQDNPYKIVLDSDMLFWKEPEEIIEWLKKPNNSIYMLDCEESYGYSRELMFQLCGHQVPELMNVGAIGFSSKIINWEILEKWGSTLEQKEGTSYYLEQALTAMLIAGQHSEILNKKDYIVNPSPEQIKNTEGILHHYVDLSKEGYFKTAWKKIH</sequence>
<accession>A0ABW4I980</accession>
<keyword evidence="2" id="KW-1185">Reference proteome</keyword>
<evidence type="ECO:0008006" key="3">
    <source>
        <dbReference type="Google" id="ProtNLM"/>
    </source>
</evidence>
<name>A0ABW4I980_9SPHI</name>
<gene>
    <name evidence="1" type="ORF">ACFSAH_01895</name>
</gene>
<evidence type="ECO:0000313" key="2">
    <source>
        <dbReference type="Proteomes" id="UP001597118"/>
    </source>
</evidence>
<proteinExistence type="predicted"/>
<reference evidence="2" key="1">
    <citation type="journal article" date="2019" name="Int. J. Syst. Evol. Microbiol.">
        <title>The Global Catalogue of Microorganisms (GCM) 10K type strain sequencing project: providing services to taxonomists for standard genome sequencing and annotation.</title>
        <authorList>
            <consortium name="The Broad Institute Genomics Platform"/>
            <consortium name="The Broad Institute Genome Sequencing Center for Infectious Disease"/>
            <person name="Wu L."/>
            <person name="Ma J."/>
        </authorList>
    </citation>
    <scope>NUCLEOTIDE SEQUENCE [LARGE SCALE GENOMIC DNA]</scope>
    <source>
        <strain evidence="2">CCUG 53762</strain>
    </source>
</reference>
<organism evidence="1 2">
    <name type="scientific">Pseudopedobacter beijingensis</name>
    <dbReference type="NCBI Taxonomy" id="1207056"/>
    <lineage>
        <taxon>Bacteria</taxon>
        <taxon>Pseudomonadati</taxon>
        <taxon>Bacteroidota</taxon>
        <taxon>Sphingobacteriia</taxon>
        <taxon>Sphingobacteriales</taxon>
        <taxon>Sphingobacteriaceae</taxon>
        <taxon>Pseudopedobacter</taxon>
    </lineage>
</organism>
<dbReference type="InterPro" id="IPR029044">
    <property type="entry name" value="Nucleotide-diphossugar_trans"/>
</dbReference>
<dbReference type="Proteomes" id="UP001597118">
    <property type="component" value="Unassembled WGS sequence"/>
</dbReference>
<dbReference type="SUPFAM" id="SSF53448">
    <property type="entry name" value="Nucleotide-diphospho-sugar transferases"/>
    <property type="match status" value="1"/>
</dbReference>